<dbReference type="Gene3D" id="2.60.450.10">
    <property type="entry name" value="Lipopolysaccharide (LPS) transport protein A like domain"/>
    <property type="match status" value="1"/>
</dbReference>
<comment type="caution">
    <text evidence="3">The sequence shown here is derived from an EMBL/GenBank/DDBJ whole genome shotgun (WGS) entry which is preliminary data.</text>
</comment>
<dbReference type="Proteomes" id="UP001589865">
    <property type="component" value="Unassembled WGS sequence"/>
</dbReference>
<name>A0ABV6JUN7_9PROT</name>
<keyword evidence="2" id="KW-0812">Transmembrane</keyword>
<proteinExistence type="predicted"/>
<organism evidence="3 4">
    <name type="scientific">Roseomonas elaeocarpi</name>
    <dbReference type="NCBI Taxonomy" id="907779"/>
    <lineage>
        <taxon>Bacteria</taxon>
        <taxon>Pseudomonadati</taxon>
        <taxon>Pseudomonadota</taxon>
        <taxon>Alphaproteobacteria</taxon>
        <taxon>Acetobacterales</taxon>
        <taxon>Roseomonadaceae</taxon>
        <taxon>Roseomonas</taxon>
    </lineage>
</organism>
<dbReference type="InterPro" id="IPR010664">
    <property type="entry name" value="LipoPS_assembly_LptC-rel"/>
</dbReference>
<dbReference type="RefSeq" id="WP_377045175.1">
    <property type="nucleotide sequence ID" value="NZ_JBHLUN010000009.1"/>
</dbReference>
<sequence>MSGARQPRPDRPSPAAAPVGRTDFVARDAVRDIPVPSRARRSYSRGAMLRRRWTVRLAKFLLPLGALALLAAIAFWPELQRNEDQARVAFRRMSQNVADAVRVVAPRYQGVDDENRPYNVTADSATQAGQDAPIALEKPKADLMLSGNEWVYLESDSGLYDKTRDMLDLRGNVTIFHDNGMTFRTEVAHVQMKEGRAEGDRPVAAQGSFGTITGDGFRIEDRGQDVFFTGNTHAMLEGSR</sequence>
<evidence type="ECO:0000256" key="2">
    <source>
        <dbReference type="SAM" id="Phobius"/>
    </source>
</evidence>
<keyword evidence="2" id="KW-0472">Membrane</keyword>
<feature type="transmembrane region" description="Helical" evidence="2">
    <location>
        <begin position="57"/>
        <end position="76"/>
    </location>
</feature>
<reference evidence="3 4" key="1">
    <citation type="submission" date="2024-09" db="EMBL/GenBank/DDBJ databases">
        <authorList>
            <person name="Sun Q."/>
            <person name="Mori K."/>
        </authorList>
    </citation>
    <scope>NUCLEOTIDE SEQUENCE [LARGE SCALE GENOMIC DNA]</scope>
    <source>
        <strain evidence="3 4">TBRC 5777</strain>
    </source>
</reference>
<dbReference type="EMBL" id="JBHLUN010000009">
    <property type="protein sequence ID" value="MFC0409432.1"/>
    <property type="molecule type" value="Genomic_DNA"/>
</dbReference>
<dbReference type="InterPro" id="IPR026265">
    <property type="entry name" value="LptC"/>
</dbReference>
<evidence type="ECO:0000256" key="1">
    <source>
        <dbReference type="SAM" id="MobiDB-lite"/>
    </source>
</evidence>
<evidence type="ECO:0000313" key="3">
    <source>
        <dbReference type="EMBL" id="MFC0409432.1"/>
    </source>
</evidence>
<keyword evidence="2" id="KW-1133">Transmembrane helix</keyword>
<evidence type="ECO:0000313" key="4">
    <source>
        <dbReference type="Proteomes" id="UP001589865"/>
    </source>
</evidence>
<gene>
    <name evidence="3" type="primary">lptC</name>
    <name evidence="3" type="ORF">ACFFGY_14345</name>
</gene>
<keyword evidence="4" id="KW-1185">Reference proteome</keyword>
<accession>A0ABV6JUN7</accession>
<protein>
    <submittedName>
        <fullName evidence="3">LPS export ABC transporter periplasmic protein LptC</fullName>
    </submittedName>
</protein>
<dbReference type="Pfam" id="PF06835">
    <property type="entry name" value="LptC"/>
    <property type="match status" value="1"/>
</dbReference>
<feature type="region of interest" description="Disordered" evidence="1">
    <location>
        <begin position="1"/>
        <end position="21"/>
    </location>
</feature>
<dbReference type="NCBIfam" id="TIGR04409">
    <property type="entry name" value="LptC_YrbK"/>
    <property type="match status" value="1"/>
</dbReference>